<feature type="region of interest" description="Disordered" evidence="2">
    <location>
        <begin position="515"/>
        <end position="545"/>
    </location>
</feature>
<dbReference type="InterPro" id="IPR011009">
    <property type="entry name" value="Kinase-like_dom_sf"/>
</dbReference>
<accession>A0ABR1VA64</accession>
<evidence type="ECO:0000313" key="5">
    <source>
        <dbReference type="Proteomes" id="UP001446871"/>
    </source>
</evidence>
<feature type="binding site" evidence="1">
    <location>
        <position position="203"/>
    </location>
    <ligand>
        <name>ATP</name>
        <dbReference type="ChEBI" id="CHEBI:30616"/>
    </ligand>
</feature>
<feature type="compositionally biased region" description="Pro residues" evidence="2">
    <location>
        <begin position="23"/>
        <end position="45"/>
    </location>
</feature>
<dbReference type="Proteomes" id="UP001446871">
    <property type="component" value="Unassembled WGS sequence"/>
</dbReference>
<comment type="caution">
    <text evidence="4">The sequence shown here is derived from an EMBL/GenBank/DDBJ whole genome shotgun (WGS) entry which is preliminary data.</text>
</comment>
<keyword evidence="5" id="KW-1185">Reference proteome</keyword>
<dbReference type="SUPFAM" id="SSF56112">
    <property type="entry name" value="Protein kinase-like (PK-like)"/>
    <property type="match status" value="1"/>
</dbReference>
<proteinExistence type="predicted"/>
<dbReference type="EMBL" id="JAQQWM010000004">
    <property type="protein sequence ID" value="KAK8067792.1"/>
    <property type="molecule type" value="Genomic_DNA"/>
</dbReference>
<evidence type="ECO:0000259" key="3">
    <source>
        <dbReference type="PROSITE" id="PS50011"/>
    </source>
</evidence>
<sequence>MAWRWVRAGLETFAGIPAGFEPQPAPPPPPPPPGAPAGPQPPVAPPVPVPEWFRYNFPSPYVPTAAEENNNNNNNNNAQAIQHPVAPMLAMNPVNPAAPGARPLPQPPGAAVVAAGAAGVNQPQQNADEGSGNDVPAIVDQGPQGPDAIRAELMFHFTSRRATPGFQFVKFLGSGTYGTAALVHDHREAAGGGGVVPRKLVVKRGFGKAGQWGVKREIEYLKVVRGGEHFAQLLAFRDRLDDDPLREIRELFRTRGRYVQGLPGPTLVTDYVENGTFEEFYLKCCAMERHVPNRLLWSLLLCGIRMCIGMSWPCMAPHKAPMRTETIDSPQRAPVLLEHYDIHMQNVLFADIEHGSAEHNLVPSTKLIDFGTARDATFNAVQILDAHKGPFWNTRDTAGIVMALIAKEYNWQVRAGAFLDGTIETDAWDLYIPGAQQRFPWLDEELRELIGRMMAKEERHRWPLTLCLQRAENAVRNRTAGNYGINWQEETDQAIMQFIQEAFHDPPRAAGSAAATAATTWATTRTTGSSAAAAGSASADVPEPE</sequence>
<dbReference type="PROSITE" id="PS00107">
    <property type="entry name" value="PROTEIN_KINASE_ATP"/>
    <property type="match status" value="1"/>
</dbReference>
<dbReference type="InterPro" id="IPR000719">
    <property type="entry name" value="Prot_kinase_dom"/>
</dbReference>
<dbReference type="PANTHER" id="PTHR48125:SF12">
    <property type="entry name" value="AT HOOK TRANSCRIPTION FACTOR FAMILY-RELATED"/>
    <property type="match status" value="1"/>
</dbReference>
<keyword evidence="1" id="KW-0547">Nucleotide-binding</keyword>
<organism evidence="4 5">
    <name type="scientific">Apiospora saccharicola</name>
    <dbReference type="NCBI Taxonomy" id="335842"/>
    <lineage>
        <taxon>Eukaryota</taxon>
        <taxon>Fungi</taxon>
        <taxon>Dikarya</taxon>
        <taxon>Ascomycota</taxon>
        <taxon>Pezizomycotina</taxon>
        <taxon>Sordariomycetes</taxon>
        <taxon>Xylariomycetidae</taxon>
        <taxon>Amphisphaeriales</taxon>
        <taxon>Apiosporaceae</taxon>
        <taxon>Apiospora</taxon>
    </lineage>
</organism>
<protein>
    <recommendedName>
        <fullName evidence="3">Protein kinase domain-containing protein</fullName>
    </recommendedName>
</protein>
<feature type="domain" description="Protein kinase" evidence="3">
    <location>
        <begin position="166"/>
        <end position="522"/>
    </location>
</feature>
<evidence type="ECO:0000256" key="2">
    <source>
        <dbReference type="SAM" id="MobiDB-lite"/>
    </source>
</evidence>
<dbReference type="PANTHER" id="PTHR48125">
    <property type="entry name" value="LP07818P1"/>
    <property type="match status" value="1"/>
</dbReference>
<feature type="region of interest" description="Disordered" evidence="2">
    <location>
        <begin position="16"/>
        <end position="45"/>
    </location>
</feature>
<keyword evidence="1" id="KW-0067">ATP-binding</keyword>
<evidence type="ECO:0000313" key="4">
    <source>
        <dbReference type="EMBL" id="KAK8067792.1"/>
    </source>
</evidence>
<dbReference type="PROSITE" id="PS50011">
    <property type="entry name" value="PROTEIN_KINASE_DOM"/>
    <property type="match status" value="1"/>
</dbReference>
<dbReference type="InterPro" id="IPR017441">
    <property type="entry name" value="Protein_kinase_ATP_BS"/>
</dbReference>
<name>A0ABR1VA64_9PEZI</name>
<gene>
    <name evidence="4" type="ORF">PG996_006904</name>
</gene>
<reference evidence="4 5" key="1">
    <citation type="submission" date="2023-01" db="EMBL/GenBank/DDBJ databases">
        <title>Analysis of 21 Apiospora genomes using comparative genomics revels a genus with tremendous synthesis potential of carbohydrate active enzymes and secondary metabolites.</title>
        <authorList>
            <person name="Sorensen T."/>
        </authorList>
    </citation>
    <scope>NUCLEOTIDE SEQUENCE [LARGE SCALE GENOMIC DNA]</scope>
    <source>
        <strain evidence="4 5">CBS 83171</strain>
    </source>
</reference>
<feature type="compositionally biased region" description="Low complexity" evidence="2">
    <location>
        <begin position="515"/>
        <end position="539"/>
    </location>
</feature>
<evidence type="ECO:0000256" key="1">
    <source>
        <dbReference type="PROSITE-ProRule" id="PRU10141"/>
    </source>
</evidence>